<comment type="caution">
    <text evidence="2">The sequence shown here is derived from an EMBL/GenBank/DDBJ whole genome shotgun (WGS) entry which is preliminary data.</text>
</comment>
<evidence type="ECO:0000313" key="3">
    <source>
        <dbReference type="Proteomes" id="UP000673691"/>
    </source>
</evidence>
<evidence type="ECO:0000256" key="1">
    <source>
        <dbReference type="SAM" id="MobiDB-lite"/>
    </source>
</evidence>
<sequence length="87" mass="9131">MRQEGGFLGDGLEKEAMAKGKFIITFEGGQRATISDVLVIPGMKTNLLPSEASQGKASRRPLTPTGASSTMAANTLVEPPSRPITLT</sequence>
<accession>A0A8H8A2D7</accession>
<reference evidence="2 3" key="1">
    <citation type="journal article" name="Sci. Rep.">
        <title>Genome-scale phylogenetic analyses confirm Olpidium as the closest living zoosporic fungus to the non-flagellated, terrestrial fungi.</title>
        <authorList>
            <person name="Chang Y."/>
            <person name="Rochon D."/>
            <person name="Sekimoto S."/>
            <person name="Wang Y."/>
            <person name="Chovatia M."/>
            <person name="Sandor L."/>
            <person name="Salamov A."/>
            <person name="Grigoriev I.V."/>
            <person name="Stajich J.E."/>
            <person name="Spatafora J.W."/>
        </authorList>
    </citation>
    <scope>NUCLEOTIDE SEQUENCE [LARGE SCALE GENOMIC DNA]</scope>
    <source>
        <strain evidence="2">S191</strain>
    </source>
</reference>
<evidence type="ECO:0000313" key="2">
    <source>
        <dbReference type="EMBL" id="KAG5463680.1"/>
    </source>
</evidence>
<name>A0A8H8A2D7_9FUNG</name>
<protein>
    <submittedName>
        <fullName evidence="2">Uncharacterized protein</fullName>
    </submittedName>
</protein>
<feature type="region of interest" description="Disordered" evidence="1">
    <location>
        <begin position="48"/>
        <end position="87"/>
    </location>
</feature>
<organism evidence="2 3">
    <name type="scientific">Olpidium bornovanus</name>
    <dbReference type="NCBI Taxonomy" id="278681"/>
    <lineage>
        <taxon>Eukaryota</taxon>
        <taxon>Fungi</taxon>
        <taxon>Fungi incertae sedis</taxon>
        <taxon>Olpidiomycota</taxon>
        <taxon>Olpidiomycotina</taxon>
        <taxon>Olpidiomycetes</taxon>
        <taxon>Olpidiales</taxon>
        <taxon>Olpidiaceae</taxon>
        <taxon>Olpidium</taxon>
    </lineage>
</organism>
<dbReference type="EMBL" id="JAEFCI010000251">
    <property type="protein sequence ID" value="KAG5463680.1"/>
    <property type="molecule type" value="Genomic_DNA"/>
</dbReference>
<dbReference type="Proteomes" id="UP000673691">
    <property type="component" value="Unassembled WGS sequence"/>
</dbReference>
<proteinExistence type="predicted"/>
<dbReference type="AlphaFoldDB" id="A0A8H8A2D7"/>
<keyword evidence="3" id="KW-1185">Reference proteome</keyword>
<gene>
    <name evidence="2" type="ORF">BJ554DRAFT_5369</name>
</gene>